<organism evidence="2 3">
    <name type="scientific">Ophiocordyceps sinensis (strain Co18 / CGMCC 3.14243)</name>
    <name type="common">Yarsagumba caterpillar fungus</name>
    <name type="synonym">Hirsutella sinensis</name>
    <dbReference type="NCBI Taxonomy" id="911162"/>
    <lineage>
        <taxon>Eukaryota</taxon>
        <taxon>Fungi</taxon>
        <taxon>Dikarya</taxon>
        <taxon>Ascomycota</taxon>
        <taxon>Pezizomycotina</taxon>
        <taxon>Sordariomycetes</taxon>
        <taxon>Hypocreomycetidae</taxon>
        <taxon>Hypocreales</taxon>
        <taxon>Ophiocordycipitaceae</taxon>
        <taxon>Ophiocordyceps</taxon>
    </lineage>
</organism>
<dbReference type="GO" id="GO:0016746">
    <property type="term" value="F:acyltransferase activity"/>
    <property type="evidence" value="ECO:0007669"/>
    <property type="project" value="UniProtKB-KW"/>
</dbReference>
<dbReference type="OrthoDB" id="2129362at2759"/>
<dbReference type="AlphaFoldDB" id="T5A837"/>
<proteinExistence type="predicted"/>
<dbReference type="HOGENOM" id="CLU_030048_0_0_1"/>
<evidence type="ECO:0000256" key="1">
    <source>
        <dbReference type="SAM" id="MobiDB-lite"/>
    </source>
</evidence>
<dbReference type="Proteomes" id="UP000019374">
    <property type="component" value="Unassembled WGS sequence"/>
</dbReference>
<gene>
    <name evidence="2" type="ORF">OCS_05697</name>
</gene>
<name>T5A837_OPHSC</name>
<evidence type="ECO:0000313" key="2">
    <source>
        <dbReference type="EMBL" id="EQK98590.1"/>
    </source>
</evidence>
<protein>
    <submittedName>
        <fullName evidence="2">Acyl-CoA N-acyltransferase</fullName>
    </submittedName>
</protein>
<reference evidence="2 3" key="1">
    <citation type="journal article" date="2013" name="Chin. Sci. Bull.">
        <title>Genome survey uncovers the secrets of sex and lifestyle in caterpillar fungus.</title>
        <authorList>
            <person name="Hu X."/>
            <person name="Zhang Y."/>
            <person name="Xiao G."/>
            <person name="Zheng P."/>
            <person name="Xia Y."/>
            <person name="Zhang X."/>
            <person name="St Leger R.J."/>
            <person name="Liu X."/>
            <person name="Wang C."/>
        </authorList>
    </citation>
    <scope>NUCLEOTIDE SEQUENCE [LARGE SCALE GENOMIC DNA]</scope>
    <source>
        <strain evidence="3">Co18 / CGMCC 3.14243</strain>
        <tissue evidence="2">Fruit-body</tissue>
    </source>
</reference>
<keyword evidence="2" id="KW-0012">Acyltransferase</keyword>
<accession>T5A837</accession>
<sequence>MPASPDNDIVRHCGAMRDWLSPPRSPMDQKPQVQASAAACKAESTSDRHGLVAQTSLPGLKESRRETWDNASLLSAEGNEPEIDETAVQGADSENADSESRREHSNVVESRAASSDSIRQGSQHSLSTWDVSDIEVVDAENKGAADPHGGASLRDAGPSVEATVPSLSVGAEDDLIGDWFNRLVVPSAAACRRSWRKVLSCNNALDPGTGDIIPAIEHPETLQTVIHGPYQDHRDIGWRQMNMTSELQIVREMKSRQRLADHMRASRERHEQVAKPATPAPEENAWPNAHCILRPVRPDDFSQIADIMNLEGSAAFPQIFDSQAVDTTDVDWIYKRCQKTKRPFIVAIPIEEDMMDRSKWPPNSDRAYREYVEFKKTCPSPPPPVVGFALVTEMRLGFPLVRCVGSRYSAQVRVLVHPQYRQKTYGTALLDRVLLSVSPRHRSIIDYEWKCDDPERIYEHPVDQNDRQYARLYVEVFCGNKMQTEYTWRAEMLGKFNFQEVGHLRNAIRTEPGRRSEWLGLVLWEFEALDTAAIKEKAR</sequence>
<dbReference type="eggNOG" id="ENOG502SV8I">
    <property type="taxonomic scope" value="Eukaryota"/>
</dbReference>
<dbReference type="EMBL" id="KE654432">
    <property type="protein sequence ID" value="EQK98590.1"/>
    <property type="molecule type" value="Genomic_DNA"/>
</dbReference>
<feature type="compositionally biased region" description="Polar residues" evidence="1">
    <location>
        <begin position="112"/>
        <end position="126"/>
    </location>
</feature>
<evidence type="ECO:0000313" key="3">
    <source>
        <dbReference type="Proteomes" id="UP000019374"/>
    </source>
</evidence>
<dbReference type="InterPro" id="IPR016181">
    <property type="entry name" value="Acyl_CoA_acyltransferase"/>
</dbReference>
<feature type="region of interest" description="Disordered" evidence="1">
    <location>
        <begin position="1"/>
        <end position="126"/>
    </location>
</feature>
<dbReference type="SUPFAM" id="SSF55729">
    <property type="entry name" value="Acyl-CoA N-acyltransferases (Nat)"/>
    <property type="match status" value="1"/>
</dbReference>
<dbReference type="Gene3D" id="3.40.630.30">
    <property type="match status" value="1"/>
</dbReference>
<keyword evidence="2" id="KW-0808">Transferase</keyword>